<dbReference type="InterPro" id="IPR039446">
    <property type="entry name" value="DauR-like"/>
</dbReference>
<dbReference type="InterPro" id="IPR039445">
    <property type="entry name" value="DauR-like_HTH"/>
</dbReference>
<evidence type="ECO:0000313" key="3">
    <source>
        <dbReference type="EMBL" id="ACV78805.1"/>
    </source>
</evidence>
<evidence type="ECO:0000313" key="4">
    <source>
        <dbReference type="Proteomes" id="UP000002218"/>
    </source>
</evidence>
<dbReference type="STRING" id="479431.Namu_2434"/>
<evidence type="ECO:0000259" key="2">
    <source>
        <dbReference type="Pfam" id="PF13309"/>
    </source>
</evidence>
<dbReference type="PANTHER" id="PTHR35568">
    <property type="entry name" value="TRANSCRIPTIONAL REGULATOR DAUR"/>
    <property type="match status" value="1"/>
</dbReference>
<keyword evidence="4" id="KW-1185">Reference proteome</keyword>
<reference evidence="3 4" key="2">
    <citation type="journal article" date="2010" name="Stand. Genomic Sci.">
        <title>Complete genome sequence of Nakamurella multipartita type strain (Y-104).</title>
        <authorList>
            <person name="Tice H."/>
            <person name="Mayilraj S."/>
            <person name="Sims D."/>
            <person name="Lapidus A."/>
            <person name="Nolan M."/>
            <person name="Lucas S."/>
            <person name="Glavina Del Rio T."/>
            <person name="Copeland A."/>
            <person name="Cheng J.F."/>
            <person name="Meincke L."/>
            <person name="Bruce D."/>
            <person name="Goodwin L."/>
            <person name="Pitluck S."/>
            <person name="Ivanova N."/>
            <person name="Mavromatis K."/>
            <person name="Ovchinnikova G."/>
            <person name="Pati A."/>
            <person name="Chen A."/>
            <person name="Palaniappan K."/>
            <person name="Land M."/>
            <person name="Hauser L."/>
            <person name="Chang Y.J."/>
            <person name="Jeffries C.D."/>
            <person name="Detter J.C."/>
            <person name="Brettin T."/>
            <person name="Rohde M."/>
            <person name="Goker M."/>
            <person name="Bristow J."/>
            <person name="Eisen J.A."/>
            <person name="Markowitz V."/>
            <person name="Hugenholtz P."/>
            <person name="Kyrpides N.C."/>
            <person name="Klenk H.P."/>
            <person name="Chen F."/>
        </authorList>
    </citation>
    <scope>NUCLEOTIDE SEQUENCE [LARGE SCALE GENOMIC DNA]</scope>
    <source>
        <strain evidence="4">ATCC 700099 / DSM 44233 / CIP 104796 / JCM 9543 / NBRC 105858 / Y-104</strain>
    </source>
</reference>
<name>C8X6F0_NAKMY</name>
<dbReference type="AlphaFoldDB" id="C8X6F0"/>
<protein>
    <submittedName>
        <fullName evidence="3">YheO domain protein</fullName>
    </submittedName>
</protein>
<reference evidence="4" key="1">
    <citation type="submission" date="2009-09" db="EMBL/GenBank/DDBJ databases">
        <title>The complete genome of Nakamurella multipartita DSM 44233.</title>
        <authorList>
            <consortium name="US DOE Joint Genome Institute (JGI-PGF)"/>
            <person name="Lucas S."/>
            <person name="Copeland A."/>
            <person name="Lapidus A."/>
            <person name="Glavina del Rio T."/>
            <person name="Dalin E."/>
            <person name="Tice H."/>
            <person name="Bruce D."/>
            <person name="Goodwin L."/>
            <person name="Pitluck S."/>
            <person name="Kyrpides N."/>
            <person name="Mavromatis K."/>
            <person name="Ivanova N."/>
            <person name="Ovchinnikova G."/>
            <person name="Sims D."/>
            <person name="Meincke L."/>
            <person name="Brettin T."/>
            <person name="Detter J.C."/>
            <person name="Han C."/>
            <person name="Larimer F."/>
            <person name="Land M."/>
            <person name="Hauser L."/>
            <person name="Markowitz V."/>
            <person name="Cheng J.-F."/>
            <person name="Hugenholtz P."/>
            <person name="Woyke T."/>
            <person name="Wu D."/>
            <person name="Klenk H.-P."/>
            <person name="Eisen J.A."/>
        </authorList>
    </citation>
    <scope>NUCLEOTIDE SEQUENCE [LARGE SCALE GENOMIC DNA]</scope>
    <source>
        <strain evidence="4">ATCC 700099 / DSM 44233 / CIP 104796 / JCM 9543 / NBRC 105858 / Y-104</strain>
    </source>
</reference>
<feature type="domain" description="Transcriptional regulator DauR-like HTH" evidence="2">
    <location>
        <begin position="162"/>
        <end position="223"/>
    </location>
</feature>
<dbReference type="Pfam" id="PF08348">
    <property type="entry name" value="PAS_6"/>
    <property type="match status" value="1"/>
</dbReference>
<dbReference type="RefSeq" id="WP_015747694.1">
    <property type="nucleotide sequence ID" value="NC_013235.1"/>
</dbReference>
<gene>
    <name evidence="3" type="ordered locus">Namu_2434</name>
</gene>
<dbReference type="InterPro" id="IPR013559">
    <property type="entry name" value="YheO"/>
</dbReference>
<dbReference type="eggNOG" id="COG2964">
    <property type="taxonomic scope" value="Bacteria"/>
</dbReference>
<sequence>MSQQSTAGPGGTVETIEELQALLAPVMKAIATAVGPHCEVVLHDLSSRHVDLRHTIRAIENPQVTGRSVGGPSTNLGLQVLRDEAAEHNAFGYRGQTEDGRQLHSSSVYYRNAAGHIIGALCVNVDLTPLQHAQALIGSLLPATGSDTRAKETHAPDIATVLDTLFESAVDAVGKPVSMMDRSDRMDVLATLDQQGAFEIRRSVELVSRRLGISKVTAYAYLDELRKAAS</sequence>
<feature type="domain" description="YheO-like" evidence="1">
    <location>
        <begin position="23"/>
        <end position="135"/>
    </location>
</feature>
<dbReference type="PANTHER" id="PTHR35568:SF1">
    <property type="entry name" value="TRANSCRIPTIONAL REGULATOR DAUR"/>
    <property type="match status" value="1"/>
</dbReference>
<evidence type="ECO:0000259" key="1">
    <source>
        <dbReference type="Pfam" id="PF08348"/>
    </source>
</evidence>
<dbReference type="Pfam" id="PF13309">
    <property type="entry name" value="HTH_22"/>
    <property type="match status" value="1"/>
</dbReference>
<dbReference type="Proteomes" id="UP000002218">
    <property type="component" value="Chromosome"/>
</dbReference>
<dbReference type="HOGENOM" id="CLU_080179_0_1_11"/>
<organism evidence="3 4">
    <name type="scientific">Nakamurella multipartita (strain ATCC 700099 / DSM 44233 / CIP 104796 / JCM 9543 / NBRC 105858 / Y-104)</name>
    <name type="common">Microsphaera multipartita</name>
    <dbReference type="NCBI Taxonomy" id="479431"/>
    <lineage>
        <taxon>Bacteria</taxon>
        <taxon>Bacillati</taxon>
        <taxon>Actinomycetota</taxon>
        <taxon>Actinomycetes</taxon>
        <taxon>Nakamurellales</taxon>
        <taxon>Nakamurellaceae</taxon>
        <taxon>Nakamurella</taxon>
    </lineage>
</organism>
<accession>C8X6F0</accession>
<dbReference type="KEGG" id="nml:Namu_2434"/>
<proteinExistence type="predicted"/>
<dbReference type="OrthoDB" id="9796595at2"/>
<dbReference type="InParanoid" id="C8X6F0"/>
<dbReference type="EMBL" id="CP001737">
    <property type="protein sequence ID" value="ACV78805.1"/>
    <property type="molecule type" value="Genomic_DNA"/>
</dbReference>